<comment type="caution">
    <text evidence="1">The sequence shown here is derived from an EMBL/GenBank/DDBJ whole genome shotgun (WGS) entry which is preliminary data.</text>
</comment>
<dbReference type="Proteomes" id="UP000177614">
    <property type="component" value="Unassembled WGS sequence"/>
</dbReference>
<protein>
    <submittedName>
        <fullName evidence="1">Uncharacterized protein</fullName>
    </submittedName>
</protein>
<dbReference type="AlphaFoldDB" id="A0A1F4XKW9"/>
<gene>
    <name evidence="1" type="ORF">A2V81_00665</name>
</gene>
<dbReference type="STRING" id="1817814.A2V81_00665"/>
<name>A0A1F4XKW9_9BACT</name>
<sequence length="87" mass="10439">MWTKRLVEKYERQIPDPKIRERFHMVIDAVEWSGNPGEEICAGQQLLDMAEEFNLEYIVRDLNERIIYFLSEEDGRILSKYITSQPF</sequence>
<evidence type="ECO:0000313" key="1">
    <source>
        <dbReference type="EMBL" id="OGC82234.1"/>
    </source>
</evidence>
<dbReference type="EMBL" id="MEWR01000009">
    <property type="protein sequence ID" value="OGC82234.1"/>
    <property type="molecule type" value="Genomic_DNA"/>
</dbReference>
<reference evidence="1 2" key="1">
    <citation type="journal article" date="2016" name="Nat. Commun.">
        <title>Thousands of microbial genomes shed light on interconnected biogeochemical processes in an aquifer system.</title>
        <authorList>
            <person name="Anantharaman K."/>
            <person name="Brown C.T."/>
            <person name="Hug L.A."/>
            <person name="Sharon I."/>
            <person name="Castelle C.J."/>
            <person name="Probst A.J."/>
            <person name="Thomas B.C."/>
            <person name="Singh A."/>
            <person name="Wilkins M.J."/>
            <person name="Karaoz U."/>
            <person name="Brodie E.L."/>
            <person name="Williams K.H."/>
            <person name="Hubbard S.S."/>
            <person name="Banfield J.F."/>
        </authorList>
    </citation>
    <scope>NUCLEOTIDE SEQUENCE [LARGE SCALE GENOMIC DNA]</scope>
</reference>
<accession>A0A1F4XKW9</accession>
<organism evidence="1 2">
    <name type="scientific">Candidatus Abawacabacteria bacterium RBG_16_42_10</name>
    <dbReference type="NCBI Taxonomy" id="1817814"/>
    <lineage>
        <taxon>Bacteria</taxon>
        <taxon>Candidatus Abawacaibacteriota</taxon>
    </lineage>
</organism>
<evidence type="ECO:0000313" key="2">
    <source>
        <dbReference type="Proteomes" id="UP000177614"/>
    </source>
</evidence>
<proteinExistence type="predicted"/>